<gene>
    <name evidence="4" type="ORF">RU08_24730</name>
</gene>
<keyword evidence="1" id="KW-1133">Transmembrane helix</keyword>
<feature type="domain" description="FecR N-terminal" evidence="3">
    <location>
        <begin position="6"/>
        <end position="47"/>
    </location>
</feature>
<evidence type="ECO:0000313" key="5">
    <source>
        <dbReference type="Proteomes" id="UP000032068"/>
    </source>
</evidence>
<proteinExistence type="predicted"/>
<dbReference type="Gene3D" id="2.60.120.1440">
    <property type="match status" value="1"/>
</dbReference>
<dbReference type="Pfam" id="PF16220">
    <property type="entry name" value="DUF4880"/>
    <property type="match status" value="1"/>
</dbReference>
<reference evidence="4 5" key="1">
    <citation type="submission" date="2014-12" db="EMBL/GenBank/DDBJ databases">
        <title>16Stimator: statistical estimation of ribosomal gene copy numbers from draft genome assemblies.</title>
        <authorList>
            <person name="Perisin M.A."/>
            <person name="Vetter M."/>
            <person name="Gilbert J.A."/>
            <person name="Bergelson J."/>
        </authorList>
    </citation>
    <scope>NUCLEOTIDE SEQUENCE [LARGE SCALE GENOMIC DNA]</scope>
    <source>
        <strain evidence="4 5">MEJ086</strain>
    </source>
</reference>
<evidence type="ECO:0008006" key="6">
    <source>
        <dbReference type="Google" id="ProtNLM"/>
    </source>
</evidence>
<name>A0A0D0JQT9_9PSED</name>
<dbReference type="Proteomes" id="UP000032068">
    <property type="component" value="Unassembled WGS sequence"/>
</dbReference>
<dbReference type="AlphaFoldDB" id="A0A0D0JQT9"/>
<dbReference type="PANTHER" id="PTHR30273">
    <property type="entry name" value="PERIPLASMIC SIGNAL SENSOR AND SIGMA FACTOR ACTIVATOR FECR-RELATED"/>
    <property type="match status" value="1"/>
</dbReference>
<dbReference type="OrthoDB" id="9771237at2"/>
<dbReference type="GO" id="GO:0016989">
    <property type="term" value="F:sigma factor antagonist activity"/>
    <property type="evidence" value="ECO:0007669"/>
    <property type="project" value="TreeGrafter"/>
</dbReference>
<accession>A0A0D0JQT9</accession>
<feature type="domain" description="FecR protein" evidence="2">
    <location>
        <begin position="104"/>
        <end position="195"/>
    </location>
</feature>
<evidence type="ECO:0000259" key="3">
    <source>
        <dbReference type="Pfam" id="PF16220"/>
    </source>
</evidence>
<dbReference type="PANTHER" id="PTHR30273:SF2">
    <property type="entry name" value="PROTEIN FECR"/>
    <property type="match status" value="1"/>
</dbReference>
<dbReference type="RefSeq" id="WP_042556547.1">
    <property type="nucleotide sequence ID" value="NZ_JXQW01000118.1"/>
</dbReference>
<evidence type="ECO:0000256" key="1">
    <source>
        <dbReference type="SAM" id="Phobius"/>
    </source>
</evidence>
<dbReference type="Pfam" id="PF04773">
    <property type="entry name" value="FecR"/>
    <property type="match status" value="1"/>
</dbReference>
<keyword evidence="1" id="KW-0472">Membrane</keyword>
<dbReference type="InterPro" id="IPR006860">
    <property type="entry name" value="FecR"/>
</dbReference>
<protein>
    <recommendedName>
        <fullName evidence="6">Anti-FecI sigma factor, FecR</fullName>
    </recommendedName>
</protein>
<dbReference type="InterPro" id="IPR032623">
    <property type="entry name" value="FecR_N"/>
</dbReference>
<comment type="caution">
    <text evidence="4">The sequence shown here is derived from an EMBL/GenBank/DDBJ whole genome shotgun (WGS) entry which is preliminary data.</text>
</comment>
<organism evidence="4 5">
    <name type="scientific">Pseudomonas fulva</name>
    <dbReference type="NCBI Taxonomy" id="47880"/>
    <lineage>
        <taxon>Bacteria</taxon>
        <taxon>Pseudomonadati</taxon>
        <taxon>Pseudomonadota</taxon>
        <taxon>Gammaproteobacteria</taxon>
        <taxon>Pseudomonadales</taxon>
        <taxon>Pseudomonadaceae</taxon>
        <taxon>Pseudomonas</taxon>
    </lineage>
</organism>
<sequence length="309" mass="34614">MNDPTEQAAAWFLRLRGDARLAEQAEFRSWLAADPANAEEYRAFEALWNDFGSTRQTEALAMAMERQQRGQPRYLGRGAVALVLMLASAAGWLGYRQSPQQLALHTPIGERQQITLRDGSELQLNAATRIDVRYGWRQRSIDLRQGEALFDVARNPLRPFVIDSGLAQITVRGTRFVVNRLPDRLRISVDHGRVEVASTRHPNETWQVEAGQVVEVDGNGYLRKVDLPADNALAFTRGNLVFEDADLGEIAASLSRYRERPLQAHTGYPSPRISAVLQLSDVEDFIRALPTIAPVRVTEGRQSTELSAR</sequence>
<dbReference type="InterPro" id="IPR012373">
    <property type="entry name" value="Ferrdict_sens_TM"/>
</dbReference>
<dbReference type="PIRSF" id="PIRSF018266">
    <property type="entry name" value="FecR"/>
    <property type="match status" value="1"/>
</dbReference>
<dbReference type="EMBL" id="JXQW01000118">
    <property type="protein sequence ID" value="KIP88639.1"/>
    <property type="molecule type" value="Genomic_DNA"/>
</dbReference>
<evidence type="ECO:0000313" key="4">
    <source>
        <dbReference type="EMBL" id="KIP88639.1"/>
    </source>
</evidence>
<evidence type="ECO:0000259" key="2">
    <source>
        <dbReference type="Pfam" id="PF04773"/>
    </source>
</evidence>
<keyword evidence="1" id="KW-0812">Transmembrane</keyword>
<feature type="transmembrane region" description="Helical" evidence="1">
    <location>
        <begin position="74"/>
        <end position="95"/>
    </location>
</feature>